<protein>
    <submittedName>
        <fullName evidence="1">Small terminase protein</fullName>
    </submittedName>
</protein>
<proteinExistence type="predicted"/>
<gene>
    <name evidence="1" type="ORF">UFOVP1071_181</name>
</gene>
<accession>A0A6J5QDA0</accession>
<dbReference type="InterPro" id="IPR020342">
    <property type="entry name" value="Phage_T4_Gp16_DNA-pack"/>
</dbReference>
<evidence type="ECO:0000313" key="1">
    <source>
        <dbReference type="EMBL" id="CAB4182213.1"/>
    </source>
</evidence>
<dbReference type="Pfam" id="PF11053">
    <property type="entry name" value="DNA_Packaging"/>
    <property type="match status" value="1"/>
</dbReference>
<sequence length="143" mass="15837">MTQSNNDHLASALNLAPMETSDMVKAIVATAHDDSAINDFNMARSNIHEVIQNGSHAIERLSAIADQSQHPRAFEVLATLMKVQLDANKDLLDLQKKIREIQVADEPHNEAAKQVTNNLFVGTTAELQKMIENMKNGRPDPRV</sequence>
<dbReference type="EMBL" id="LR797022">
    <property type="protein sequence ID" value="CAB4182213.1"/>
    <property type="molecule type" value="Genomic_DNA"/>
</dbReference>
<name>A0A6J5QDA0_9CAUD</name>
<reference evidence="1" key="1">
    <citation type="submission" date="2020-05" db="EMBL/GenBank/DDBJ databases">
        <authorList>
            <person name="Chiriac C."/>
            <person name="Salcher M."/>
            <person name="Ghai R."/>
            <person name="Kavagutti S V."/>
        </authorList>
    </citation>
    <scope>NUCLEOTIDE SEQUENCE</scope>
</reference>
<dbReference type="Gene3D" id="1.10.287.1060">
    <property type="entry name" value="ESAT-6-like"/>
    <property type="match status" value="1"/>
</dbReference>
<organism evidence="1">
    <name type="scientific">uncultured Caudovirales phage</name>
    <dbReference type="NCBI Taxonomy" id="2100421"/>
    <lineage>
        <taxon>Viruses</taxon>
        <taxon>Duplodnaviria</taxon>
        <taxon>Heunggongvirae</taxon>
        <taxon>Uroviricota</taxon>
        <taxon>Caudoviricetes</taxon>
        <taxon>Peduoviridae</taxon>
        <taxon>Maltschvirus</taxon>
        <taxon>Maltschvirus maltsch</taxon>
    </lineage>
</organism>